<keyword evidence="2" id="KW-1185">Reference proteome</keyword>
<reference evidence="1 2" key="1">
    <citation type="submission" date="2023-04" db="EMBL/GenBank/DDBJ databases">
        <title>Complete genome sequence of Alisedimentitalea scapharcae.</title>
        <authorList>
            <person name="Rong J.-C."/>
            <person name="Yi M.-L."/>
            <person name="Zhao Q."/>
        </authorList>
    </citation>
    <scope>NUCLEOTIDE SEQUENCE [LARGE SCALE GENOMIC DNA]</scope>
    <source>
        <strain evidence="1 2">KCTC 42119</strain>
    </source>
</reference>
<protein>
    <submittedName>
        <fullName evidence="1">Uncharacterized protein</fullName>
    </submittedName>
</protein>
<name>A0ABZ2XU38_9RHOB</name>
<accession>A0ABZ2XU38</accession>
<dbReference type="EMBL" id="CP123584">
    <property type="protein sequence ID" value="WZK88221.1"/>
    <property type="molecule type" value="Genomic_DNA"/>
</dbReference>
<dbReference type="Proteomes" id="UP001623232">
    <property type="component" value="Chromosome"/>
</dbReference>
<evidence type="ECO:0000313" key="1">
    <source>
        <dbReference type="EMBL" id="WZK88221.1"/>
    </source>
</evidence>
<sequence>MNDPSTKDEATNIIRSFLSEMRLVPDGEGLAIELVSELAGLLSFGVAQKQTRPPEGGLFDSSGCGTSISTMFTKSFSRTQLRSSHP</sequence>
<evidence type="ECO:0000313" key="2">
    <source>
        <dbReference type="Proteomes" id="UP001623232"/>
    </source>
</evidence>
<gene>
    <name evidence="1" type="ORF">QEZ52_16670</name>
</gene>
<organism evidence="1 2">
    <name type="scientific">Aliisedimentitalea scapharcae</name>
    <dbReference type="NCBI Taxonomy" id="1524259"/>
    <lineage>
        <taxon>Bacteria</taxon>
        <taxon>Pseudomonadati</taxon>
        <taxon>Pseudomonadota</taxon>
        <taxon>Alphaproteobacteria</taxon>
        <taxon>Rhodobacterales</taxon>
        <taxon>Roseobacteraceae</taxon>
        <taxon>Aliisedimentitalea</taxon>
    </lineage>
</organism>
<proteinExistence type="predicted"/>